<name>A0ABU1B024_9BACT</name>
<dbReference type="EMBL" id="JARXHW010000140">
    <property type="protein sequence ID" value="MDQ8209743.1"/>
    <property type="molecule type" value="Genomic_DNA"/>
</dbReference>
<dbReference type="RefSeq" id="WP_308952661.1">
    <property type="nucleotide sequence ID" value="NZ_JARXHW010000140.1"/>
</dbReference>
<dbReference type="Proteomes" id="UP001225316">
    <property type="component" value="Unassembled WGS sequence"/>
</dbReference>
<evidence type="ECO:0000313" key="2">
    <source>
        <dbReference type="Proteomes" id="UP001225316"/>
    </source>
</evidence>
<protein>
    <submittedName>
        <fullName evidence="1">Uncharacterized protein</fullName>
    </submittedName>
</protein>
<accession>A0ABU1B024</accession>
<gene>
    <name evidence="1" type="ORF">QEH52_19650</name>
</gene>
<organism evidence="1 2">
    <name type="scientific">Thalassobacterium maritimum</name>
    <dbReference type="NCBI Taxonomy" id="3041265"/>
    <lineage>
        <taxon>Bacteria</taxon>
        <taxon>Pseudomonadati</taxon>
        <taxon>Verrucomicrobiota</taxon>
        <taxon>Opitutia</taxon>
        <taxon>Puniceicoccales</taxon>
        <taxon>Coraliomargaritaceae</taxon>
        <taxon>Thalassobacterium</taxon>
    </lineage>
</organism>
<sequence>MRKIKIIGFAQVTDDDDNFISAPEILKKLDGIVYDDEFQTDYIGGSDAENTLEEKLYRSGNMYFHFQPGENYLRVESIFDLKEELTKEEIQLLVENTLGQWSDGMGENFTSESLTKYGYSIMCLDREDIQNESYPHIILE</sequence>
<keyword evidence="2" id="KW-1185">Reference proteome</keyword>
<proteinExistence type="predicted"/>
<reference evidence="1 2" key="1">
    <citation type="submission" date="2023-04" db="EMBL/GenBank/DDBJ databases">
        <title>A novel bacteria isolated from coastal sediment.</title>
        <authorList>
            <person name="Liu X.-J."/>
            <person name="Du Z.-J."/>
        </authorList>
    </citation>
    <scope>NUCLEOTIDE SEQUENCE [LARGE SCALE GENOMIC DNA]</scope>
    <source>
        <strain evidence="1 2">SDUM461003</strain>
    </source>
</reference>
<comment type="caution">
    <text evidence="1">The sequence shown here is derived from an EMBL/GenBank/DDBJ whole genome shotgun (WGS) entry which is preliminary data.</text>
</comment>
<evidence type="ECO:0000313" key="1">
    <source>
        <dbReference type="EMBL" id="MDQ8209743.1"/>
    </source>
</evidence>